<accession>A0A2W1BNU8</accession>
<name>A0A2W1BNU8_HELAM</name>
<keyword evidence="3" id="KW-1185">Reference proteome</keyword>
<proteinExistence type="predicted"/>
<protein>
    <submittedName>
        <fullName evidence="2">Uncharacterized protein</fullName>
    </submittedName>
</protein>
<sequence>MTELQDNGSDDDVIEVVRDDAPIEILSDGEELELEKLRQAQNKESQNFLFTSLPSESNIDESNIEIEVNRCDEDQIIDPLTTDATANSTCNCNNLLPLENSMTVHSTTDNVSDEKPNHDDHDEENVYVNVTDDINVNEPTQSDENQVEQNKTAPTVENNCNSVNNLNDVPADNLSENVNNDSK</sequence>
<reference evidence="2 3" key="1">
    <citation type="journal article" date="2017" name="BMC Biol.">
        <title>Genomic innovations, transcriptional plasticity and gene loss underlying the evolution and divergence of two highly polyphagous and invasive Helicoverpa pest species.</title>
        <authorList>
            <person name="Pearce S.L."/>
            <person name="Clarke D.F."/>
            <person name="East P.D."/>
            <person name="Elfekih S."/>
            <person name="Gordon K.H."/>
            <person name="Jermiin L.S."/>
            <person name="McGaughran A."/>
            <person name="Oakeshott J.G."/>
            <person name="Papanikolaou A."/>
            <person name="Perera O.P."/>
            <person name="Rane R.V."/>
            <person name="Richards S."/>
            <person name="Tay W.T."/>
            <person name="Walsh T.K."/>
            <person name="Anderson A."/>
            <person name="Anderson C.J."/>
            <person name="Asgari S."/>
            <person name="Board P.G."/>
            <person name="Bretschneider A."/>
            <person name="Campbell P.M."/>
            <person name="Chertemps T."/>
            <person name="Christeller J.T."/>
            <person name="Coppin C.W."/>
            <person name="Downes S.J."/>
            <person name="Duan G."/>
            <person name="Farnsworth C.A."/>
            <person name="Good R.T."/>
            <person name="Han L.B."/>
            <person name="Han Y.C."/>
            <person name="Hatje K."/>
            <person name="Horne I."/>
            <person name="Huang Y.P."/>
            <person name="Hughes D.S."/>
            <person name="Jacquin-Joly E."/>
            <person name="James W."/>
            <person name="Jhangiani S."/>
            <person name="Kollmar M."/>
            <person name="Kuwar S.S."/>
            <person name="Li S."/>
            <person name="Liu N.Y."/>
            <person name="Maibeche M.T."/>
            <person name="Miller J.R."/>
            <person name="Montagne N."/>
            <person name="Perry T."/>
            <person name="Qu J."/>
            <person name="Song S.V."/>
            <person name="Sutton G.G."/>
            <person name="Vogel H."/>
            <person name="Walenz B.P."/>
            <person name="Xu W."/>
            <person name="Zhang H.J."/>
            <person name="Zou Z."/>
            <person name="Batterham P."/>
            <person name="Edwards O.R."/>
            <person name="Feyereisen R."/>
            <person name="Gibbs R.A."/>
            <person name="Heckel D.G."/>
            <person name="McGrath A."/>
            <person name="Robin C."/>
            <person name="Scherer S.E."/>
            <person name="Worley K.C."/>
            <person name="Wu Y.D."/>
        </authorList>
    </citation>
    <scope>NUCLEOTIDE SEQUENCE [LARGE SCALE GENOMIC DNA]</scope>
    <source>
        <strain evidence="2">Harm_GR_Male_#8</strain>
        <tissue evidence="2">Whole organism</tissue>
    </source>
</reference>
<gene>
    <name evidence="2" type="primary">HaOG207887</name>
    <name evidence="2" type="ORF">B5X24_HaOG207887</name>
</gene>
<feature type="compositionally biased region" description="Low complexity" evidence="1">
    <location>
        <begin position="158"/>
        <end position="167"/>
    </location>
</feature>
<feature type="region of interest" description="Disordered" evidence="1">
    <location>
        <begin position="136"/>
        <end position="183"/>
    </location>
</feature>
<organism evidence="2 3">
    <name type="scientific">Helicoverpa armigera</name>
    <name type="common">Cotton bollworm</name>
    <name type="synonym">Heliothis armigera</name>
    <dbReference type="NCBI Taxonomy" id="29058"/>
    <lineage>
        <taxon>Eukaryota</taxon>
        <taxon>Metazoa</taxon>
        <taxon>Ecdysozoa</taxon>
        <taxon>Arthropoda</taxon>
        <taxon>Hexapoda</taxon>
        <taxon>Insecta</taxon>
        <taxon>Pterygota</taxon>
        <taxon>Neoptera</taxon>
        <taxon>Endopterygota</taxon>
        <taxon>Lepidoptera</taxon>
        <taxon>Glossata</taxon>
        <taxon>Ditrysia</taxon>
        <taxon>Noctuoidea</taxon>
        <taxon>Noctuidae</taxon>
        <taxon>Heliothinae</taxon>
        <taxon>Helicoverpa</taxon>
    </lineage>
</organism>
<feature type="compositionally biased region" description="Polar residues" evidence="1">
    <location>
        <begin position="174"/>
        <end position="183"/>
    </location>
</feature>
<feature type="compositionally biased region" description="Polar residues" evidence="1">
    <location>
        <begin position="136"/>
        <end position="157"/>
    </location>
</feature>
<dbReference type="Proteomes" id="UP000249218">
    <property type="component" value="Unassembled WGS sequence"/>
</dbReference>
<evidence type="ECO:0000256" key="1">
    <source>
        <dbReference type="SAM" id="MobiDB-lite"/>
    </source>
</evidence>
<evidence type="ECO:0000313" key="2">
    <source>
        <dbReference type="EMBL" id="PZC74410.1"/>
    </source>
</evidence>
<evidence type="ECO:0000313" key="3">
    <source>
        <dbReference type="Proteomes" id="UP000249218"/>
    </source>
</evidence>
<dbReference type="EMBL" id="KZ150051">
    <property type="protein sequence ID" value="PZC74410.1"/>
    <property type="molecule type" value="Genomic_DNA"/>
</dbReference>
<dbReference type="AlphaFoldDB" id="A0A2W1BNU8"/>